<dbReference type="InterPro" id="IPR022038">
    <property type="entry name" value="Ig-like_bact"/>
</dbReference>
<dbReference type="Pfam" id="PF07523">
    <property type="entry name" value="Big_3"/>
    <property type="match status" value="1"/>
</dbReference>
<keyword evidence="3" id="KW-1185">Reference proteome</keyword>
<evidence type="ECO:0000259" key="1">
    <source>
        <dbReference type="Pfam" id="PF07523"/>
    </source>
</evidence>
<name>A0ABQ5JPX4_9LACO</name>
<dbReference type="EMBL" id="BQXO01000009">
    <property type="protein sequence ID" value="GKT06618.1"/>
    <property type="molecule type" value="Genomic_DNA"/>
</dbReference>
<sequence length="80" mass="8760">MNGLLKLKKITLTQVGPFVPLHLVVEAKDSHGEAVSPKQITMEGSVDLQVPGEYPILLQFIDPYTETPVKAMTMVTVVRA</sequence>
<comment type="caution">
    <text evidence="2">The sequence shown here is derived from an EMBL/GenBank/DDBJ whole genome shotgun (WGS) entry which is preliminary data.</text>
</comment>
<feature type="domain" description="Ig-like" evidence="1">
    <location>
        <begin position="23"/>
        <end position="60"/>
    </location>
</feature>
<evidence type="ECO:0000313" key="2">
    <source>
        <dbReference type="EMBL" id="GKT06618.1"/>
    </source>
</evidence>
<proteinExistence type="predicted"/>
<dbReference type="Gene3D" id="2.60.40.10">
    <property type="entry name" value="Immunoglobulins"/>
    <property type="match status" value="1"/>
</dbReference>
<dbReference type="InterPro" id="IPR013783">
    <property type="entry name" value="Ig-like_fold"/>
</dbReference>
<accession>A0ABQ5JPX4</accession>
<protein>
    <recommendedName>
        <fullName evidence="1">Ig-like domain-containing protein</fullName>
    </recommendedName>
</protein>
<dbReference type="Proteomes" id="UP001628078">
    <property type="component" value="Unassembled WGS sequence"/>
</dbReference>
<organism evidence="2 3">
    <name type="scientific">Furfurilactobacillus curtus</name>
    <dbReference type="NCBI Taxonomy" id="1746200"/>
    <lineage>
        <taxon>Bacteria</taxon>
        <taxon>Bacillati</taxon>
        <taxon>Bacillota</taxon>
        <taxon>Bacilli</taxon>
        <taxon>Lactobacillales</taxon>
        <taxon>Lactobacillaceae</taxon>
        <taxon>Furfurilactobacillus</taxon>
    </lineage>
</organism>
<gene>
    <name evidence="2" type="ORF">JCM31185_19050</name>
</gene>
<reference evidence="2 3" key="1">
    <citation type="submission" date="2022-03" db="EMBL/GenBank/DDBJ databases">
        <title>Draft genome sequence of Furfurilactobacillus curtus JCM 31185.</title>
        <authorList>
            <person name="Suzuki S."/>
            <person name="Endo A."/>
            <person name="Kajikawa A."/>
        </authorList>
    </citation>
    <scope>NUCLEOTIDE SEQUENCE [LARGE SCALE GENOMIC DNA]</scope>
    <source>
        <strain evidence="2 3">JCM 31185</strain>
    </source>
</reference>
<evidence type="ECO:0000313" key="3">
    <source>
        <dbReference type="Proteomes" id="UP001628078"/>
    </source>
</evidence>